<dbReference type="GO" id="GO:0005886">
    <property type="term" value="C:plasma membrane"/>
    <property type="evidence" value="ECO:0007669"/>
    <property type="project" value="TreeGrafter"/>
</dbReference>
<evidence type="ECO:0000256" key="4">
    <source>
        <dbReference type="ARBA" id="ARBA00022989"/>
    </source>
</evidence>
<evidence type="ECO:0000256" key="5">
    <source>
        <dbReference type="ARBA" id="ARBA00023136"/>
    </source>
</evidence>
<gene>
    <name evidence="8" type="ORF">EG68_05613</name>
</gene>
<feature type="transmembrane region" description="Helical" evidence="6">
    <location>
        <begin position="12"/>
        <end position="32"/>
    </location>
</feature>
<keyword evidence="5 6" id="KW-0472">Membrane</keyword>
<comment type="similarity">
    <text evidence="2">Belongs to the PA-phosphatase related phosphoesterase family.</text>
</comment>
<feature type="transmembrane region" description="Helical" evidence="6">
    <location>
        <begin position="202"/>
        <end position="221"/>
    </location>
</feature>
<accession>A0A8S9YQH7</accession>
<dbReference type="OrthoDB" id="8907274at2759"/>
<dbReference type="PANTHER" id="PTHR10165">
    <property type="entry name" value="LIPID PHOSPHATE PHOSPHATASE"/>
    <property type="match status" value="1"/>
</dbReference>
<name>A0A8S9YQH7_9TREM</name>
<dbReference type="InterPro" id="IPR000326">
    <property type="entry name" value="PAP2/HPO"/>
</dbReference>
<feature type="transmembrane region" description="Helical" evidence="6">
    <location>
        <begin position="168"/>
        <end position="190"/>
    </location>
</feature>
<dbReference type="EMBL" id="JTDE01002785">
    <property type="protein sequence ID" value="KAF7256884.1"/>
    <property type="molecule type" value="Genomic_DNA"/>
</dbReference>
<dbReference type="GO" id="GO:0007165">
    <property type="term" value="P:signal transduction"/>
    <property type="evidence" value="ECO:0007669"/>
    <property type="project" value="TreeGrafter"/>
</dbReference>
<dbReference type="SUPFAM" id="SSF48317">
    <property type="entry name" value="Acid phosphatase/Vanadium-dependent haloperoxidase"/>
    <property type="match status" value="1"/>
</dbReference>
<dbReference type="PANTHER" id="PTHR10165:SF103">
    <property type="entry name" value="PHOSPHOLIPID PHOSPHATASE HOMOLOG 1.2 HOMOLOG"/>
    <property type="match status" value="1"/>
</dbReference>
<dbReference type="SMART" id="SM00014">
    <property type="entry name" value="acidPPc"/>
    <property type="match status" value="1"/>
</dbReference>
<dbReference type="GO" id="GO:0046839">
    <property type="term" value="P:phospholipid dephosphorylation"/>
    <property type="evidence" value="ECO:0007669"/>
    <property type="project" value="TreeGrafter"/>
</dbReference>
<comment type="subcellular location">
    <subcellularLocation>
        <location evidence="1">Membrane</location>
        <topology evidence="1">Multi-pass membrane protein</topology>
    </subcellularLocation>
</comment>
<organism evidence="8 9">
    <name type="scientific">Paragonimus skrjabini miyazakii</name>
    <dbReference type="NCBI Taxonomy" id="59628"/>
    <lineage>
        <taxon>Eukaryota</taxon>
        <taxon>Metazoa</taxon>
        <taxon>Spiralia</taxon>
        <taxon>Lophotrochozoa</taxon>
        <taxon>Platyhelminthes</taxon>
        <taxon>Trematoda</taxon>
        <taxon>Digenea</taxon>
        <taxon>Plagiorchiida</taxon>
        <taxon>Troglotremata</taxon>
        <taxon>Troglotrematidae</taxon>
        <taxon>Paragonimus</taxon>
    </lineage>
</organism>
<proteinExistence type="inferred from homology"/>
<evidence type="ECO:0000313" key="9">
    <source>
        <dbReference type="Proteomes" id="UP000822476"/>
    </source>
</evidence>
<sequence length="260" mass="29513">MAKLLSPKSQLAARITSDLLLIILLHVSYFIIDAFGQKRLGFHLNDDTIKLPYKVDTVSTLGVALYSYLLPILTVIAVELFTALFRRFALDEANVWHQMFYFMYNFVITYLIAAGVCFLLTTLIKYNFGRLRPHFLEICQPDTLPSPAQPYVSSYTCRGTNRKALEDVFLSFLSGHASAAAVGVTYAVLYLQERVHLKVVPLVRPLIQTIYICSCFYVIFTRFTDFKHHVTDLIGGLVLGILCALVFFLRYLSQMQTIGL</sequence>
<dbReference type="Gene3D" id="1.20.144.10">
    <property type="entry name" value="Phosphatidic acid phosphatase type 2/haloperoxidase"/>
    <property type="match status" value="1"/>
</dbReference>
<feature type="transmembrane region" description="Helical" evidence="6">
    <location>
        <begin position="101"/>
        <end position="124"/>
    </location>
</feature>
<keyword evidence="9" id="KW-1185">Reference proteome</keyword>
<dbReference type="Proteomes" id="UP000822476">
    <property type="component" value="Unassembled WGS sequence"/>
</dbReference>
<keyword evidence="3 6" id="KW-0812">Transmembrane</keyword>
<evidence type="ECO:0000256" key="6">
    <source>
        <dbReference type="SAM" id="Phobius"/>
    </source>
</evidence>
<dbReference type="GO" id="GO:0008195">
    <property type="term" value="F:phosphatidate phosphatase activity"/>
    <property type="evidence" value="ECO:0007669"/>
    <property type="project" value="TreeGrafter"/>
</dbReference>
<feature type="transmembrane region" description="Helical" evidence="6">
    <location>
        <begin position="233"/>
        <end position="252"/>
    </location>
</feature>
<dbReference type="GO" id="GO:0006644">
    <property type="term" value="P:phospholipid metabolic process"/>
    <property type="evidence" value="ECO:0007669"/>
    <property type="project" value="InterPro"/>
</dbReference>
<feature type="transmembrane region" description="Helical" evidence="6">
    <location>
        <begin position="68"/>
        <end position="89"/>
    </location>
</feature>
<comment type="caution">
    <text evidence="8">The sequence shown here is derived from an EMBL/GenBank/DDBJ whole genome shotgun (WGS) entry which is preliminary data.</text>
</comment>
<evidence type="ECO:0000256" key="2">
    <source>
        <dbReference type="ARBA" id="ARBA00008816"/>
    </source>
</evidence>
<evidence type="ECO:0000256" key="3">
    <source>
        <dbReference type="ARBA" id="ARBA00022692"/>
    </source>
</evidence>
<evidence type="ECO:0000256" key="1">
    <source>
        <dbReference type="ARBA" id="ARBA00004141"/>
    </source>
</evidence>
<evidence type="ECO:0000259" key="7">
    <source>
        <dbReference type="SMART" id="SM00014"/>
    </source>
</evidence>
<protein>
    <recommendedName>
        <fullName evidence="7">Phosphatidic acid phosphatase type 2/haloperoxidase domain-containing protein</fullName>
    </recommendedName>
</protein>
<dbReference type="Pfam" id="PF01569">
    <property type="entry name" value="PAP2"/>
    <property type="match status" value="1"/>
</dbReference>
<keyword evidence="4 6" id="KW-1133">Transmembrane helix</keyword>
<feature type="domain" description="Phosphatidic acid phosphatase type 2/haloperoxidase" evidence="7">
    <location>
        <begin position="106"/>
        <end position="248"/>
    </location>
</feature>
<dbReference type="AlphaFoldDB" id="A0A8S9YQH7"/>
<dbReference type="InterPro" id="IPR043216">
    <property type="entry name" value="PAP-like"/>
</dbReference>
<dbReference type="InterPro" id="IPR036938">
    <property type="entry name" value="PAP2/HPO_sf"/>
</dbReference>
<evidence type="ECO:0000313" key="8">
    <source>
        <dbReference type="EMBL" id="KAF7256884.1"/>
    </source>
</evidence>
<reference evidence="8" key="1">
    <citation type="submission" date="2019-07" db="EMBL/GenBank/DDBJ databases">
        <title>Annotation for the trematode Paragonimus miyazaki's.</title>
        <authorList>
            <person name="Choi Y.-J."/>
        </authorList>
    </citation>
    <scope>NUCLEOTIDE SEQUENCE</scope>
    <source>
        <strain evidence="8">Japan</strain>
    </source>
</reference>